<feature type="transmembrane region" description="Helical" evidence="2">
    <location>
        <begin position="31"/>
        <end position="49"/>
    </location>
</feature>
<feature type="transmembrane region" description="Helical" evidence="2">
    <location>
        <begin position="6"/>
        <end position="22"/>
    </location>
</feature>
<keyword evidence="2" id="KW-0472">Membrane</keyword>
<reference evidence="3" key="1">
    <citation type="journal article" date="2022" name="Plant J.">
        <title>Strategies of tolerance reflected in two North American maple genomes.</title>
        <authorList>
            <person name="McEvoy S.L."/>
            <person name="Sezen U.U."/>
            <person name="Trouern-Trend A."/>
            <person name="McMahon S.M."/>
            <person name="Schaberg P.G."/>
            <person name="Yang J."/>
            <person name="Wegrzyn J.L."/>
            <person name="Swenson N.G."/>
        </authorList>
    </citation>
    <scope>NUCLEOTIDE SEQUENCE</scope>
    <source>
        <strain evidence="3">91603</strain>
    </source>
</reference>
<accession>A0AAD5NQZ4</accession>
<dbReference type="Proteomes" id="UP001064489">
    <property type="component" value="Chromosome 5"/>
</dbReference>
<name>A0AAD5NQZ4_ACENE</name>
<evidence type="ECO:0000256" key="1">
    <source>
        <dbReference type="SAM" id="MobiDB-lite"/>
    </source>
</evidence>
<gene>
    <name evidence="3" type="ORF">LWI28_008083</name>
</gene>
<keyword evidence="2" id="KW-0812">Transmembrane</keyword>
<feature type="region of interest" description="Disordered" evidence="1">
    <location>
        <begin position="83"/>
        <end position="105"/>
    </location>
</feature>
<proteinExistence type="predicted"/>
<reference evidence="3" key="2">
    <citation type="submission" date="2023-02" db="EMBL/GenBank/DDBJ databases">
        <authorList>
            <person name="Swenson N.G."/>
            <person name="Wegrzyn J.L."/>
            <person name="Mcevoy S.L."/>
        </authorList>
    </citation>
    <scope>NUCLEOTIDE SEQUENCE</scope>
    <source>
        <strain evidence="3">91603</strain>
        <tissue evidence="3">Leaf</tissue>
    </source>
</reference>
<sequence>MGVTDVAVVAFVAAPLAVAHLWSQVLEYRKLTLAVLFVGVYLVMKARGVDMDKEYASVFPLIFSIIVFLFACQTSIGDSNGNGEAADQELSSSFIANDPHRRPSI</sequence>
<dbReference type="AlphaFoldDB" id="A0AAD5NQZ4"/>
<comment type="caution">
    <text evidence="3">The sequence shown here is derived from an EMBL/GenBank/DDBJ whole genome shotgun (WGS) entry which is preliminary data.</text>
</comment>
<keyword evidence="4" id="KW-1185">Reference proteome</keyword>
<dbReference type="EMBL" id="JAJSOW010000102">
    <property type="protein sequence ID" value="KAI9176874.1"/>
    <property type="molecule type" value="Genomic_DNA"/>
</dbReference>
<organism evidence="3 4">
    <name type="scientific">Acer negundo</name>
    <name type="common">Box elder</name>
    <dbReference type="NCBI Taxonomy" id="4023"/>
    <lineage>
        <taxon>Eukaryota</taxon>
        <taxon>Viridiplantae</taxon>
        <taxon>Streptophyta</taxon>
        <taxon>Embryophyta</taxon>
        <taxon>Tracheophyta</taxon>
        <taxon>Spermatophyta</taxon>
        <taxon>Magnoliopsida</taxon>
        <taxon>eudicotyledons</taxon>
        <taxon>Gunneridae</taxon>
        <taxon>Pentapetalae</taxon>
        <taxon>rosids</taxon>
        <taxon>malvids</taxon>
        <taxon>Sapindales</taxon>
        <taxon>Sapindaceae</taxon>
        <taxon>Hippocastanoideae</taxon>
        <taxon>Acereae</taxon>
        <taxon>Acer</taxon>
    </lineage>
</organism>
<evidence type="ECO:0000313" key="4">
    <source>
        <dbReference type="Proteomes" id="UP001064489"/>
    </source>
</evidence>
<feature type="transmembrane region" description="Helical" evidence="2">
    <location>
        <begin position="55"/>
        <end position="72"/>
    </location>
</feature>
<evidence type="ECO:0000313" key="3">
    <source>
        <dbReference type="EMBL" id="KAI9176874.1"/>
    </source>
</evidence>
<evidence type="ECO:0000256" key="2">
    <source>
        <dbReference type="SAM" id="Phobius"/>
    </source>
</evidence>
<keyword evidence="2" id="KW-1133">Transmembrane helix</keyword>
<protein>
    <submittedName>
        <fullName evidence="3">Uncharacterized protein</fullName>
    </submittedName>
</protein>